<dbReference type="Pfam" id="PF00535">
    <property type="entry name" value="Glycos_transf_2"/>
    <property type="match status" value="1"/>
</dbReference>
<evidence type="ECO:0000259" key="9">
    <source>
        <dbReference type="Pfam" id="PF00535"/>
    </source>
</evidence>
<accession>A0A516V7H4</accession>
<dbReference type="Proteomes" id="UP000315891">
    <property type="component" value="Chromosome"/>
</dbReference>
<gene>
    <name evidence="10" type="ORF">FNZ56_11310</name>
</gene>
<dbReference type="InterPro" id="IPR029044">
    <property type="entry name" value="Nucleotide-diphossugar_trans"/>
</dbReference>
<evidence type="ECO:0000256" key="4">
    <source>
        <dbReference type="ARBA" id="ARBA00022692"/>
    </source>
</evidence>
<dbReference type="InterPro" id="IPR001173">
    <property type="entry name" value="Glyco_trans_2-like"/>
</dbReference>
<evidence type="ECO:0000256" key="2">
    <source>
        <dbReference type="ARBA" id="ARBA00022676"/>
    </source>
</evidence>
<evidence type="ECO:0000256" key="1">
    <source>
        <dbReference type="ARBA" id="ARBA00022475"/>
    </source>
</evidence>
<keyword evidence="7 8" id="KW-0472">Membrane</keyword>
<dbReference type="AlphaFoldDB" id="A0A516V7H4"/>
<keyword evidence="2" id="KW-0328">Glycosyltransferase</keyword>
<dbReference type="CDD" id="cd04187">
    <property type="entry name" value="DPM1_like_bac"/>
    <property type="match status" value="1"/>
</dbReference>
<dbReference type="GO" id="GO:0005886">
    <property type="term" value="C:plasma membrane"/>
    <property type="evidence" value="ECO:0007669"/>
    <property type="project" value="TreeGrafter"/>
</dbReference>
<evidence type="ECO:0000256" key="8">
    <source>
        <dbReference type="SAM" id="Phobius"/>
    </source>
</evidence>
<keyword evidence="1" id="KW-1003">Cell membrane</keyword>
<keyword evidence="5" id="KW-0448">Lipopolysaccharide biosynthesis</keyword>
<keyword evidence="4 8" id="KW-0812">Transmembrane</keyword>
<dbReference type="PANTHER" id="PTHR48090:SF3">
    <property type="entry name" value="UNDECAPRENYL-PHOSPHATE 4-DEOXY-4-FORMAMIDO-L-ARABINOSE TRANSFERASE"/>
    <property type="match status" value="1"/>
</dbReference>
<dbReference type="GO" id="GO:0099621">
    <property type="term" value="F:undecaprenyl-phosphate 4-deoxy-4-formamido-L-arabinose transferase activity"/>
    <property type="evidence" value="ECO:0007669"/>
    <property type="project" value="TreeGrafter"/>
</dbReference>
<dbReference type="SUPFAM" id="SSF53448">
    <property type="entry name" value="Nucleotide-diphospho-sugar transferases"/>
    <property type="match status" value="1"/>
</dbReference>
<dbReference type="PANTHER" id="PTHR48090">
    <property type="entry name" value="UNDECAPRENYL-PHOSPHATE 4-DEOXY-4-FORMAMIDO-L-ARABINOSE TRANSFERASE-RELATED"/>
    <property type="match status" value="1"/>
</dbReference>
<dbReference type="EMBL" id="CP041742">
    <property type="protein sequence ID" value="QDQ74424.1"/>
    <property type="molecule type" value="Genomic_DNA"/>
</dbReference>
<reference evidence="10 11" key="1">
    <citation type="submission" date="2019-07" db="EMBL/GenBank/DDBJ databases">
        <title>Lysobacter weifangensis sp. nov., isolated from bensulfuron-methyl contaminated farmland soil.</title>
        <authorList>
            <person name="Zhao H."/>
        </authorList>
    </citation>
    <scope>NUCLEOTIDE SEQUENCE [LARGE SCALE GENOMIC DNA]</scope>
    <source>
        <strain evidence="10 11">CC-Bw-6</strain>
    </source>
</reference>
<keyword evidence="6 8" id="KW-1133">Transmembrane helix</keyword>
<dbReference type="GO" id="GO:0009103">
    <property type="term" value="P:lipopolysaccharide biosynthetic process"/>
    <property type="evidence" value="ECO:0007669"/>
    <property type="project" value="UniProtKB-KW"/>
</dbReference>
<dbReference type="InterPro" id="IPR050256">
    <property type="entry name" value="Glycosyltransferase_2"/>
</dbReference>
<proteinExistence type="predicted"/>
<evidence type="ECO:0000313" key="11">
    <source>
        <dbReference type="Proteomes" id="UP000315891"/>
    </source>
</evidence>
<evidence type="ECO:0000256" key="3">
    <source>
        <dbReference type="ARBA" id="ARBA00022679"/>
    </source>
</evidence>
<evidence type="ECO:0000256" key="6">
    <source>
        <dbReference type="ARBA" id="ARBA00022989"/>
    </source>
</evidence>
<sequence>MTPAGTPEFSVVIPVFNSQDIVRETIERTSSFFNARGWSHEIIVVNDGSRDRSWDVLAQAARDIPGVVAIDLLRNSGQHNANLCGFRASRGAWVVTMDDDLQNPPEEIAHLVEKAREGFDLVIGQFHSKQHAGYRRLGSRMVRTINQRIFGQEKDLVLSNFRLIRRDVVDRVCAYRGPFPYVPGLCLLYSGKRANTLVEHHPRRVGSSNYNWRRILTLLATILFNYSSFPLRVVAALGLATAGFSFLLGLFFLAEGLLHGTNVPGWTTLVVLLSFFNGVTMLMLGMLGEYVIRIINQLNMADPYFVRETIRHDA</sequence>
<keyword evidence="3 10" id="KW-0808">Transferase</keyword>
<feature type="transmembrane region" description="Helical" evidence="8">
    <location>
        <begin position="233"/>
        <end position="254"/>
    </location>
</feature>
<feature type="transmembrane region" description="Helical" evidence="8">
    <location>
        <begin position="266"/>
        <end position="287"/>
    </location>
</feature>
<dbReference type="RefSeq" id="WP_143879933.1">
    <property type="nucleotide sequence ID" value="NZ_BAABLZ010000001.1"/>
</dbReference>
<evidence type="ECO:0000256" key="5">
    <source>
        <dbReference type="ARBA" id="ARBA00022985"/>
    </source>
</evidence>
<organism evidence="10 11">
    <name type="scientific">Pseudoluteimonas lycopersici</name>
    <dbReference type="NCBI Taxonomy" id="1324796"/>
    <lineage>
        <taxon>Bacteria</taxon>
        <taxon>Pseudomonadati</taxon>
        <taxon>Pseudomonadota</taxon>
        <taxon>Gammaproteobacteria</taxon>
        <taxon>Lysobacterales</taxon>
        <taxon>Lysobacteraceae</taxon>
        <taxon>Pseudoluteimonas</taxon>
    </lineage>
</organism>
<evidence type="ECO:0000256" key="7">
    <source>
        <dbReference type="ARBA" id="ARBA00023136"/>
    </source>
</evidence>
<protein>
    <submittedName>
        <fullName evidence="10">Glycosyltransferase family 2 protein</fullName>
    </submittedName>
</protein>
<name>A0A516V7H4_9GAMM</name>
<dbReference type="Gene3D" id="3.90.550.10">
    <property type="entry name" value="Spore Coat Polysaccharide Biosynthesis Protein SpsA, Chain A"/>
    <property type="match status" value="1"/>
</dbReference>
<keyword evidence="11" id="KW-1185">Reference proteome</keyword>
<feature type="domain" description="Glycosyltransferase 2-like" evidence="9">
    <location>
        <begin position="10"/>
        <end position="171"/>
    </location>
</feature>
<evidence type="ECO:0000313" key="10">
    <source>
        <dbReference type="EMBL" id="QDQ74424.1"/>
    </source>
</evidence>
<dbReference type="OrthoDB" id="9811884at2"/>